<feature type="region of interest" description="Disordered" evidence="1">
    <location>
        <begin position="1"/>
        <end position="30"/>
    </location>
</feature>
<gene>
    <name evidence="3" type="ORF">ASIM_LOCUS15090</name>
</gene>
<feature type="domain" description="Symplekin C-terminal" evidence="2">
    <location>
        <begin position="529"/>
        <end position="706"/>
    </location>
</feature>
<dbReference type="PANTHER" id="PTHR15245">
    <property type="entry name" value="SYMPLEKIN-RELATED"/>
    <property type="match status" value="1"/>
</dbReference>
<keyword evidence="4" id="KW-1185">Reference proteome</keyword>
<proteinExistence type="predicted"/>
<evidence type="ECO:0000259" key="2">
    <source>
        <dbReference type="Pfam" id="PF12295"/>
    </source>
</evidence>
<dbReference type="AlphaFoldDB" id="A0A0M3K3Z1"/>
<dbReference type="InterPro" id="IPR021850">
    <property type="entry name" value="Symplekin/Pta1"/>
</dbReference>
<reference evidence="3 4" key="2">
    <citation type="submission" date="2018-11" db="EMBL/GenBank/DDBJ databases">
        <authorList>
            <consortium name="Pathogen Informatics"/>
        </authorList>
    </citation>
    <scope>NUCLEOTIDE SEQUENCE [LARGE SCALE GENOMIC DNA]</scope>
</reference>
<dbReference type="Pfam" id="PF12295">
    <property type="entry name" value="Symplekin_C"/>
    <property type="match status" value="1"/>
</dbReference>
<evidence type="ECO:0000313" key="4">
    <source>
        <dbReference type="Proteomes" id="UP000267096"/>
    </source>
</evidence>
<dbReference type="EMBL" id="UYRR01032106">
    <property type="protein sequence ID" value="VDK54206.1"/>
    <property type="molecule type" value="Genomic_DNA"/>
</dbReference>
<dbReference type="OrthoDB" id="331600at2759"/>
<dbReference type="PANTHER" id="PTHR15245:SF20">
    <property type="entry name" value="SYMPLEKIN"/>
    <property type="match status" value="1"/>
</dbReference>
<dbReference type="WBParaSite" id="ASIM_0001568201-mRNA-1">
    <property type="protein sequence ID" value="ASIM_0001568201-mRNA-1"/>
    <property type="gene ID" value="ASIM_0001568201"/>
</dbReference>
<sequence>MIDREEDEEYGDENQKASSSSTSDHGITTSQSAIDITEKFVFERLTPRVVTNLVLISLVTLPDEMPAAFQASYTPIAAAGTESQIRHLSRMIATQLTSLELGPGVEMMRNEKRKQFIARQTARMEGAIIPPTPLHELGVAAKQVHRTEPSSSQFAQPVIPSTKQKSKVQFGLLSVTKELSRGEAQKLILLAFQRVLSNEKRAIQGGAGVAQQKLLVRLVTRFEHDSEDEFNEMLMAFIVAEQKSRTELALMWIAELYAQFQGYSLCHRSEITNISASETRRYERYDSVLCTLLKTLFERGEHKETLFHKILLEAPLLTTQSLRWLQAACLDTVFGAFGMTTLRELILTRARQRNELLCLLLEFSYSERNDVRTQSVETAKELYQIPYVKNDVREYLLCTIEYLLRPSPPPQICANLEEGVQPRWDDTTIRSALHLFLSILPIDHSLIHTLAAVYAKSSNDIKRVTLRAIESAIKGMGSSSEHLLKMIEECPDGAGTLVARIVHLLTERNPPTQELVARVCALYEQGRADVRLLIPVLNGLDKDYILRILPKFVLNPINQKSVQTLYAKILLSKSIKTCQHPMSASELLIAVHRINAQTPEESVLLMQNIDSLLSQLMAAKDSIASAIDVLLDDEMFPTNILHTISRAHEAYPALNAFIANVILKIIQKRPWGKDSSVWPQFVQCAIATAPHSYIALLTALSQDDFLSFMQEAGDESQRLMKALKDYIPTLSAHQQKKIDRGIRSIITTNDFNLVNKMLTLFDEYKYYLISGRIGSQTL</sequence>
<evidence type="ECO:0000313" key="5">
    <source>
        <dbReference type="WBParaSite" id="ASIM_0001568201-mRNA-1"/>
    </source>
</evidence>
<accession>A0A0M3K3Z1</accession>
<evidence type="ECO:0000313" key="3">
    <source>
        <dbReference type="EMBL" id="VDK54206.1"/>
    </source>
</evidence>
<reference evidence="5" key="1">
    <citation type="submission" date="2017-02" db="UniProtKB">
        <authorList>
            <consortium name="WormBaseParasite"/>
        </authorList>
    </citation>
    <scope>IDENTIFICATION</scope>
</reference>
<dbReference type="GO" id="GO:0005847">
    <property type="term" value="C:mRNA cleavage and polyadenylation specificity factor complex"/>
    <property type="evidence" value="ECO:0007669"/>
    <property type="project" value="TreeGrafter"/>
</dbReference>
<protein>
    <submittedName>
        <fullName evidence="5">Symplekin (inferred by orthology to a human protein)</fullName>
    </submittedName>
</protein>
<organism evidence="5">
    <name type="scientific">Anisakis simplex</name>
    <name type="common">Herring worm</name>
    <dbReference type="NCBI Taxonomy" id="6269"/>
    <lineage>
        <taxon>Eukaryota</taxon>
        <taxon>Metazoa</taxon>
        <taxon>Ecdysozoa</taxon>
        <taxon>Nematoda</taxon>
        <taxon>Chromadorea</taxon>
        <taxon>Rhabditida</taxon>
        <taxon>Spirurina</taxon>
        <taxon>Ascaridomorpha</taxon>
        <taxon>Ascaridoidea</taxon>
        <taxon>Anisakidae</taxon>
        <taxon>Anisakis</taxon>
        <taxon>Anisakis simplex complex</taxon>
    </lineage>
</organism>
<dbReference type="Proteomes" id="UP000267096">
    <property type="component" value="Unassembled WGS sequence"/>
</dbReference>
<name>A0A0M3K3Z1_ANISI</name>
<dbReference type="InterPro" id="IPR022075">
    <property type="entry name" value="Symplekin_C"/>
</dbReference>
<feature type="compositionally biased region" description="Acidic residues" evidence="1">
    <location>
        <begin position="1"/>
        <end position="12"/>
    </location>
</feature>
<feature type="compositionally biased region" description="Polar residues" evidence="1">
    <location>
        <begin position="16"/>
        <end position="30"/>
    </location>
</feature>
<evidence type="ECO:0000256" key="1">
    <source>
        <dbReference type="SAM" id="MobiDB-lite"/>
    </source>
</evidence>